<evidence type="ECO:0000256" key="1">
    <source>
        <dbReference type="SAM" id="MobiDB-lite"/>
    </source>
</evidence>
<keyword evidence="2" id="KW-1133">Transmembrane helix</keyword>
<keyword evidence="2" id="KW-0472">Membrane</keyword>
<dbReference type="Pfam" id="PF12773">
    <property type="entry name" value="DZR"/>
    <property type="match status" value="1"/>
</dbReference>
<feature type="compositionally biased region" description="Basic and acidic residues" evidence="1">
    <location>
        <begin position="46"/>
        <end position="61"/>
    </location>
</feature>
<evidence type="ECO:0000313" key="5">
    <source>
        <dbReference type="Proteomes" id="UP000783037"/>
    </source>
</evidence>
<feature type="transmembrane region" description="Helical" evidence="2">
    <location>
        <begin position="189"/>
        <end position="207"/>
    </location>
</feature>
<dbReference type="EMBL" id="SUTK01000033">
    <property type="protein sequence ID" value="MBE6502173.1"/>
    <property type="molecule type" value="Genomic_DNA"/>
</dbReference>
<evidence type="ECO:0000313" key="4">
    <source>
        <dbReference type="EMBL" id="MBE6502173.1"/>
    </source>
</evidence>
<gene>
    <name evidence="4" type="ORF">E7Z79_06990</name>
</gene>
<name>A0A8T3V6F2_9EURY</name>
<feature type="compositionally biased region" description="Acidic residues" evidence="1">
    <location>
        <begin position="62"/>
        <end position="72"/>
    </location>
</feature>
<dbReference type="RefSeq" id="WP_303739266.1">
    <property type="nucleotide sequence ID" value="NZ_SUTK01000033.1"/>
</dbReference>
<comment type="caution">
    <text evidence="4">The sequence shown here is derived from an EMBL/GenBank/DDBJ whole genome shotgun (WGS) entry which is preliminary data.</text>
</comment>
<protein>
    <submittedName>
        <fullName evidence="4">Zinc-ribbon domain-containing protein</fullName>
    </submittedName>
</protein>
<dbReference type="AlphaFoldDB" id="A0A8T3V6F2"/>
<keyword evidence="2" id="KW-0812">Transmembrane</keyword>
<organism evidence="4 5">
    <name type="scientific">Methanobrevibacter thaueri</name>
    <dbReference type="NCBI Taxonomy" id="190975"/>
    <lineage>
        <taxon>Archaea</taxon>
        <taxon>Methanobacteriati</taxon>
        <taxon>Methanobacteriota</taxon>
        <taxon>Methanomada group</taxon>
        <taxon>Methanobacteria</taxon>
        <taxon>Methanobacteriales</taxon>
        <taxon>Methanobacteriaceae</taxon>
        <taxon>Methanobrevibacter</taxon>
    </lineage>
</organism>
<proteinExistence type="predicted"/>
<feature type="transmembrane region" description="Helical" evidence="2">
    <location>
        <begin position="132"/>
        <end position="157"/>
    </location>
</feature>
<reference evidence="4" key="1">
    <citation type="submission" date="2019-04" db="EMBL/GenBank/DDBJ databases">
        <title>Evolution of Biomass-Degrading Anaerobic Consortia Revealed by Metagenomics.</title>
        <authorList>
            <person name="Peng X."/>
        </authorList>
    </citation>
    <scope>NUCLEOTIDE SEQUENCE</scope>
    <source>
        <strain evidence="4">SIG18</strain>
    </source>
</reference>
<feature type="transmembrane region" description="Helical" evidence="2">
    <location>
        <begin position="219"/>
        <end position="239"/>
    </location>
</feature>
<feature type="region of interest" description="Disordered" evidence="1">
    <location>
        <begin position="45"/>
        <end position="83"/>
    </location>
</feature>
<feature type="domain" description="DZANK-type" evidence="3">
    <location>
        <begin position="4"/>
        <end position="47"/>
    </location>
</feature>
<feature type="compositionally biased region" description="Basic and acidic residues" evidence="1">
    <location>
        <begin position="73"/>
        <end position="83"/>
    </location>
</feature>
<evidence type="ECO:0000256" key="2">
    <source>
        <dbReference type="SAM" id="Phobius"/>
    </source>
</evidence>
<sequence>MVKCKNCGEEIDNKNFCPKCGTKNEIMICPSCESELDDDDIFCPECGEKIKDEPSEEKTEDAPDEKEEAPDEKEDKTGKTEDKKESKELKTCPHCNTKIEDEDAEYCLECGKPINADLQSTGIKETIQAKKLIIFSIISIIFSIFLSLIFSFIFGMIGQTTDLYPIGFFISLLIIIAIFGSFKDLLNGGLLGIITGLVTGLLCNGIVELSGGFAFSYQMFSGYAPIIFTIFGAIVGVISTKYLRKSVTKYIDVEKLF</sequence>
<feature type="transmembrane region" description="Helical" evidence="2">
    <location>
        <begin position="163"/>
        <end position="182"/>
    </location>
</feature>
<evidence type="ECO:0000259" key="3">
    <source>
        <dbReference type="Pfam" id="PF12773"/>
    </source>
</evidence>
<accession>A0A8T3V6F2</accession>
<dbReference type="InterPro" id="IPR025874">
    <property type="entry name" value="DZR"/>
</dbReference>
<dbReference type="Proteomes" id="UP000783037">
    <property type="component" value="Unassembled WGS sequence"/>
</dbReference>